<dbReference type="STRING" id="293826.Amet_0330"/>
<keyword evidence="2 5" id="KW-0808">Transferase</keyword>
<organism evidence="8 9">
    <name type="scientific">Alkaliphilus metalliredigens (strain QYMF)</name>
    <dbReference type="NCBI Taxonomy" id="293826"/>
    <lineage>
        <taxon>Bacteria</taxon>
        <taxon>Bacillati</taxon>
        <taxon>Bacillota</taxon>
        <taxon>Clostridia</taxon>
        <taxon>Peptostreptococcales</taxon>
        <taxon>Natronincolaceae</taxon>
        <taxon>Alkaliphilus</taxon>
    </lineage>
</organism>
<evidence type="ECO:0000256" key="2">
    <source>
        <dbReference type="ARBA" id="ARBA00022679"/>
    </source>
</evidence>
<dbReference type="GO" id="GO:0032259">
    <property type="term" value="P:methylation"/>
    <property type="evidence" value="ECO:0007669"/>
    <property type="project" value="UniProtKB-KW"/>
</dbReference>
<dbReference type="SUPFAM" id="SSF53335">
    <property type="entry name" value="S-adenosyl-L-methionine-dependent methyltransferases"/>
    <property type="match status" value="1"/>
</dbReference>
<accession>A6TK42</accession>
<dbReference type="Gene3D" id="1.10.8.10">
    <property type="entry name" value="DNA helicase RuvA subunit, C-terminal domain"/>
    <property type="match status" value="1"/>
</dbReference>
<dbReference type="eggNOG" id="COG2890">
    <property type="taxonomic scope" value="Bacteria"/>
</dbReference>
<keyword evidence="1 5" id="KW-0489">Methyltransferase</keyword>
<dbReference type="GO" id="GO:0003676">
    <property type="term" value="F:nucleic acid binding"/>
    <property type="evidence" value="ECO:0007669"/>
    <property type="project" value="InterPro"/>
</dbReference>
<dbReference type="OrthoDB" id="9800643at2"/>
<dbReference type="EMBL" id="CP000724">
    <property type="protein sequence ID" value="ABR46560.1"/>
    <property type="molecule type" value="Genomic_DNA"/>
</dbReference>
<dbReference type="InterPro" id="IPR004556">
    <property type="entry name" value="HemK-like"/>
</dbReference>
<reference evidence="9" key="1">
    <citation type="journal article" date="2016" name="Genome Announc.">
        <title>Complete genome sequence of Alkaliphilus metalliredigens strain QYMF, an alkaliphilic and metal-reducing bacterium isolated from borax-contaminated leachate ponds.</title>
        <authorList>
            <person name="Hwang C."/>
            <person name="Copeland A."/>
            <person name="Lucas S."/>
            <person name="Lapidus A."/>
            <person name="Barry K."/>
            <person name="Detter J.C."/>
            <person name="Glavina Del Rio T."/>
            <person name="Hammon N."/>
            <person name="Israni S."/>
            <person name="Dalin E."/>
            <person name="Tice H."/>
            <person name="Pitluck S."/>
            <person name="Chertkov O."/>
            <person name="Brettin T."/>
            <person name="Bruce D."/>
            <person name="Han C."/>
            <person name="Schmutz J."/>
            <person name="Larimer F."/>
            <person name="Land M.L."/>
            <person name="Hauser L."/>
            <person name="Kyrpides N."/>
            <person name="Mikhailova N."/>
            <person name="Ye Q."/>
            <person name="Zhou J."/>
            <person name="Richardson P."/>
            <person name="Fields M.W."/>
        </authorList>
    </citation>
    <scope>NUCLEOTIDE SEQUENCE [LARGE SCALE GENOMIC DNA]</scope>
    <source>
        <strain evidence="9">QYMF</strain>
    </source>
</reference>
<feature type="domain" description="Release factor glutamine methyltransferase N-terminal" evidence="7">
    <location>
        <begin position="6"/>
        <end position="76"/>
    </location>
</feature>
<feature type="binding site" evidence="5">
    <location>
        <position position="195"/>
    </location>
    <ligand>
        <name>S-adenosyl-L-methionine</name>
        <dbReference type="ChEBI" id="CHEBI:59789"/>
    </ligand>
</feature>
<keyword evidence="9" id="KW-1185">Reference proteome</keyword>
<dbReference type="InterPro" id="IPR050320">
    <property type="entry name" value="N5-glutamine_MTase"/>
</dbReference>
<dbReference type="EC" id="2.1.1.297" evidence="5"/>
<comment type="similarity">
    <text evidence="5">Belongs to the protein N5-glutamine methyltransferase family. PrmC subfamily.</text>
</comment>
<feature type="binding site" evidence="5">
    <location>
        <begin position="124"/>
        <end position="128"/>
    </location>
    <ligand>
        <name>S-adenosyl-L-methionine</name>
        <dbReference type="ChEBI" id="CHEBI:59789"/>
    </ligand>
</feature>
<comment type="caution">
    <text evidence="5">Lacks conserved residue(s) required for the propagation of feature annotation.</text>
</comment>
<evidence type="ECO:0000313" key="9">
    <source>
        <dbReference type="Proteomes" id="UP000001572"/>
    </source>
</evidence>
<feature type="binding site" evidence="5">
    <location>
        <position position="147"/>
    </location>
    <ligand>
        <name>S-adenosyl-L-methionine</name>
        <dbReference type="ChEBI" id="CHEBI:59789"/>
    </ligand>
</feature>
<dbReference type="PROSITE" id="PS00092">
    <property type="entry name" value="N6_MTASE"/>
    <property type="match status" value="1"/>
</dbReference>
<evidence type="ECO:0000256" key="4">
    <source>
        <dbReference type="ARBA" id="ARBA00048391"/>
    </source>
</evidence>
<dbReference type="Pfam" id="PF17827">
    <property type="entry name" value="PrmC_N"/>
    <property type="match status" value="1"/>
</dbReference>
<evidence type="ECO:0000256" key="1">
    <source>
        <dbReference type="ARBA" id="ARBA00022603"/>
    </source>
</evidence>
<dbReference type="InterPro" id="IPR007848">
    <property type="entry name" value="Small_mtfrase_dom"/>
</dbReference>
<dbReference type="NCBIfam" id="TIGR03534">
    <property type="entry name" value="RF_mod_PrmC"/>
    <property type="match status" value="1"/>
</dbReference>
<dbReference type="HOGENOM" id="CLU_018398_3_1_9"/>
<dbReference type="HAMAP" id="MF_02126">
    <property type="entry name" value="RF_methyltr_PrmC"/>
    <property type="match status" value="1"/>
</dbReference>
<evidence type="ECO:0000259" key="6">
    <source>
        <dbReference type="Pfam" id="PF05175"/>
    </source>
</evidence>
<dbReference type="Gene3D" id="3.40.50.150">
    <property type="entry name" value="Vaccinia Virus protein VP39"/>
    <property type="match status" value="1"/>
</dbReference>
<comment type="function">
    <text evidence="5">Methylates the class 1 translation termination release factors RF1/PrfA and RF2/PrfB on the glutamine residue of the universally conserved GGQ motif.</text>
</comment>
<dbReference type="Proteomes" id="UP000001572">
    <property type="component" value="Chromosome"/>
</dbReference>
<feature type="domain" description="Methyltransferase small" evidence="6">
    <location>
        <begin position="116"/>
        <end position="198"/>
    </location>
</feature>
<dbReference type="PANTHER" id="PTHR18895:SF74">
    <property type="entry name" value="MTRF1L RELEASE FACTOR GLUTAMINE METHYLTRANSFERASE"/>
    <property type="match status" value="1"/>
</dbReference>
<dbReference type="InterPro" id="IPR029063">
    <property type="entry name" value="SAM-dependent_MTases_sf"/>
</dbReference>
<dbReference type="InterPro" id="IPR019874">
    <property type="entry name" value="RF_methyltr_PrmC"/>
</dbReference>
<keyword evidence="3 5" id="KW-0949">S-adenosyl-L-methionine</keyword>
<dbReference type="NCBIfam" id="TIGR00536">
    <property type="entry name" value="hemK_fam"/>
    <property type="match status" value="1"/>
</dbReference>
<protein>
    <recommendedName>
        <fullName evidence="5">Release factor glutamine methyltransferase</fullName>
        <shortName evidence="5">RF MTase</shortName>
        <ecNumber evidence="5">2.1.1.297</ecNumber>
    </recommendedName>
    <alternativeName>
        <fullName evidence="5">N5-glutamine methyltransferase PrmC</fullName>
    </alternativeName>
    <alternativeName>
        <fullName evidence="5">Protein-(glutamine-N5) MTase PrmC</fullName>
    </alternativeName>
    <alternativeName>
        <fullName evidence="5">Protein-glutamine N-methyltransferase PrmC</fullName>
    </alternativeName>
</protein>
<feature type="binding site" evidence="5">
    <location>
        <begin position="195"/>
        <end position="198"/>
    </location>
    <ligand>
        <name>substrate</name>
    </ligand>
</feature>
<dbReference type="PANTHER" id="PTHR18895">
    <property type="entry name" value="HEMK METHYLTRANSFERASE"/>
    <property type="match status" value="1"/>
</dbReference>
<evidence type="ECO:0000256" key="5">
    <source>
        <dbReference type="HAMAP-Rule" id="MF_02126"/>
    </source>
</evidence>
<dbReference type="AlphaFoldDB" id="A6TK42"/>
<sequence length="293" mass="33424">MKTVVDLLKEATAVLKEIDVDTPQLDAEVILCHLLKTERIQLHIYPERKVDEEVQEQFWEGIQKRKKRMPVQYIVGTQEFMGLDFRVESGVLIPRADTEILVESVLGLYEVHYNNEAVALMDIGTGSGAIAISLARFIERSKIYAIDLSEKALEIAENNGRTNEVQHKISFFYGSLFEPLKGYDLEGTFQFVISNPPYIPPDVVEELSPQVKDYEPRMALEGGADGLDFYREIVEKAPQYLQMKGWLCFEIGYDQGEQVKGLMETRGFSRVEVIRDLAGLDRVVIGQWTVENR</sequence>
<dbReference type="GO" id="GO:0102559">
    <property type="term" value="F:peptide chain release factor N(5)-glutamine methyltransferase activity"/>
    <property type="evidence" value="ECO:0007669"/>
    <property type="project" value="UniProtKB-EC"/>
</dbReference>
<dbReference type="InterPro" id="IPR002052">
    <property type="entry name" value="DNA_methylase_N6_adenine_CS"/>
</dbReference>
<evidence type="ECO:0000313" key="8">
    <source>
        <dbReference type="EMBL" id="ABR46560.1"/>
    </source>
</evidence>
<gene>
    <name evidence="5" type="primary">prmC</name>
    <name evidence="8" type="ordered locus">Amet_0330</name>
</gene>
<dbReference type="InterPro" id="IPR040758">
    <property type="entry name" value="PrmC_N"/>
</dbReference>
<proteinExistence type="inferred from homology"/>
<dbReference type="Pfam" id="PF05175">
    <property type="entry name" value="MTS"/>
    <property type="match status" value="1"/>
</dbReference>
<dbReference type="KEGG" id="amt:Amet_0330"/>
<evidence type="ECO:0000256" key="3">
    <source>
        <dbReference type="ARBA" id="ARBA00022691"/>
    </source>
</evidence>
<name>A6TK42_ALKMQ</name>
<comment type="catalytic activity">
    <reaction evidence="4 5">
        <text>L-glutaminyl-[peptide chain release factor] + S-adenosyl-L-methionine = N(5)-methyl-L-glutaminyl-[peptide chain release factor] + S-adenosyl-L-homocysteine + H(+)</text>
        <dbReference type="Rhea" id="RHEA:42896"/>
        <dbReference type="Rhea" id="RHEA-COMP:10271"/>
        <dbReference type="Rhea" id="RHEA-COMP:10272"/>
        <dbReference type="ChEBI" id="CHEBI:15378"/>
        <dbReference type="ChEBI" id="CHEBI:30011"/>
        <dbReference type="ChEBI" id="CHEBI:57856"/>
        <dbReference type="ChEBI" id="CHEBI:59789"/>
        <dbReference type="ChEBI" id="CHEBI:61891"/>
        <dbReference type="EC" id="2.1.1.297"/>
    </reaction>
</comment>
<dbReference type="CDD" id="cd02440">
    <property type="entry name" value="AdoMet_MTases"/>
    <property type="match status" value="1"/>
</dbReference>
<evidence type="ECO:0000259" key="7">
    <source>
        <dbReference type="Pfam" id="PF17827"/>
    </source>
</evidence>